<keyword evidence="3" id="KW-1185">Reference proteome</keyword>
<comment type="caution">
    <text evidence="2">The sequence shown here is derived from an EMBL/GenBank/DDBJ whole genome shotgun (WGS) entry which is preliminary data.</text>
</comment>
<name>A0ABQ9AYX0_9ROSI</name>
<keyword evidence="1" id="KW-1133">Transmembrane helix</keyword>
<evidence type="ECO:0000313" key="3">
    <source>
        <dbReference type="Proteomes" id="UP001141253"/>
    </source>
</evidence>
<sequence>MPRNDNSILIYSITSILIYAITWHFIVRTGNSAFSLSRSTYERKEGLVWFAKEGCCVVWALIGCKRKGKELKVNAMAYFVATA</sequence>
<proteinExistence type="predicted"/>
<organism evidence="2 3">
    <name type="scientific">Salix suchowensis</name>
    <dbReference type="NCBI Taxonomy" id="1278906"/>
    <lineage>
        <taxon>Eukaryota</taxon>
        <taxon>Viridiplantae</taxon>
        <taxon>Streptophyta</taxon>
        <taxon>Embryophyta</taxon>
        <taxon>Tracheophyta</taxon>
        <taxon>Spermatophyta</taxon>
        <taxon>Magnoliopsida</taxon>
        <taxon>eudicotyledons</taxon>
        <taxon>Gunneridae</taxon>
        <taxon>Pentapetalae</taxon>
        <taxon>rosids</taxon>
        <taxon>fabids</taxon>
        <taxon>Malpighiales</taxon>
        <taxon>Salicaceae</taxon>
        <taxon>Saliceae</taxon>
        <taxon>Salix</taxon>
    </lineage>
</organism>
<protein>
    <submittedName>
        <fullName evidence="2">Uncharacterized protein</fullName>
    </submittedName>
</protein>
<feature type="transmembrane region" description="Helical" evidence="1">
    <location>
        <begin position="46"/>
        <end position="64"/>
    </location>
</feature>
<keyword evidence="1" id="KW-0812">Transmembrane</keyword>
<dbReference type="Proteomes" id="UP001141253">
    <property type="component" value="Chromosome 7"/>
</dbReference>
<gene>
    <name evidence="2" type="ORF">OIU77_002737</name>
</gene>
<evidence type="ECO:0000313" key="2">
    <source>
        <dbReference type="EMBL" id="KAJ6366215.1"/>
    </source>
</evidence>
<accession>A0ABQ9AYX0</accession>
<evidence type="ECO:0000256" key="1">
    <source>
        <dbReference type="SAM" id="Phobius"/>
    </source>
</evidence>
<reference evidence="2" key="1">
    <citation type="submission" date="2022-10" db="EMBL/GenBank/DDBJ databases">
        <authorList>
            <person name="Hyden B.L."/>
            <person name="Feng K."/>
            <person name="Yates T."/>
            <person name="Jawdy S."/>
            <person name="Smart L.B."/>
            <person name="Muchero W."/>
        </authorList>
    </citation>
    <scope>NUCLEOTIDE SEQUENCE</scope>
    <source>
        <tissue evidence="2">Shoot tip</tissue>
    </source>
</reference>
<reference evidence="2" key="2">
    <citation type="journal article" date="2023" name="Int. J. Mol. Sci.">
        <title>De Novo Assembly and Annotation of 11 Diverse Shrub Willow (Salix) Genomes Reveals Novel Gene Organization in Sex-Linked Regions.</title>
        <authorList>
            <person name="Hyden B."/>
            <person name="Feng K."/>
            <person name="Yates T.B."/>
            <person name="Jawdy S."/>
            <person name="Cereghino C."/>
            <person name="Smart L.B."/>
            <person name="Muchero W."/>
        </authorList>
    </citation>
    <scope>NUCLEOTIDE SEQUENCE</scope>
    <source>
        <tissue evidence="2">Shoot tip</tissue>
    </source>
</reference>
<dbReference type="EMBL" id="JAPFFI010000014">
    <property type="protein sequence ID" value="KAJ6366215.1"/>
    <property type="molecule type" value="Genomic_DNA"/>
</dbReference>
<feature type="transmembrane region" description="Helical" evidence="1">
    <location>
        <begin position="7"/>
        <end position="26"/>
    </location>
</feature>
<keyword evidence="1" id="KW-0472">Membrane</keyword>